<dbReference type="Proteomes" id="UP000037035">
    <property type="component" value="Unassembled WGS sequence"/>
</dbReference>
<reference evidence="1 2" key="1">
    <citation type="submission" date="2015-08" db="EMBL/GenBank/DDBJ databases">
        <title>Next Generation Sequencing and Analysis of the Genome of Puccinia sorghi L Schw, the Causal Agent of Maize Common Rust.</title>
        <authorList>
            <person name="Rochi L."/>
            <person name="Burguener G."/>
            <person name="Darino M."/>
            <person name="Turjanski A."/>
            <person name="Kreff E."/>
            <person name="Dieguez M.J."/>
            <person name="Sacco F."/>
        </authorList>
    </citation>
    <scope>NUCLEOTIDE SEQUENCE [LARGE SCALE GENOMIC DNA]</scope>
    <source>
        <strain evidence="1 2">RO10H11247</strain>
    </source>
</reference>
<dbReference type="InterPro" id="IPR050426">
    <property type="entry name" value="Glycosyltransferase_28"/>
</dbReference>
<dbReference type="OrthoDB" id="10261837at2759"/>
<accession>A0A0L6U5J6</accession>
<gene>
    <name evidence="1" type="ORF">VP01_9864g1</name>
</gene>
<dbReference type="PANTHER" id="PTHR48050">
    <property type="entry name" value="STEROL 3-BETA-GLUCOSYLTRANSFERASE"/>
    <property type="match status" value="1"/>
</dbReference>
<evidence type="ECO:0000313" key="2">
    <source>
        <dbReference type="Proteomes" id="UP000037035"/>
    </source>
</evidence>
<organism evidence="1 2">
    <name type="scientific">Puccinia sorghi</name>
    <dbReference type="NCBI Taxonomy" id="27349"/>
    <lineage>
        <taxon>Eukaryota</taxon>
        <taxon>Fungi</taxon>
        <taxon>Dikarya</taxon>
        <taxon>Basidiomycota</taxon>
        <taxon>Pucciniomycotina</taxon>
        <taxon>Pucciniomycetes</taxon>
        <taxon>Pucciniales</taxon>
        <taxon>Pucciniaceae</taxon>
        <taxon>Puccinia</taxon>
    </lineage>
</organism>
<protein>
    <submittedName>
        <fullName evidence="1">Uncharacterized protein</fullName>
    </submittedName>
</protein>
<dbReference type="AlphaFoldDB" id="A0A0L6U5J6"/>
<dbReference type="GO" id="GO:0008194">
    <property type="term" value="F:UDP-glycosyltransferase activity"/>
    <property type="evidence" value="ECO:0007669"/>
    <property type="project" value="TreeGrafter"/>
</dbReference>
<feature type="non-terminal residue" evidence="1">
    <location>
        <position position="1"/>
    </location>
</feature>
<name>A0A0L6U5J6_9BASI</name>
<dbReference type="EMBL" id="LAVV01015563">
    <property type="protein sequence ID" value="KNZ43791.1"/>
    <property type="molecule type" value="Genomic_DNA"/>
</dbReference>
<comment type="caution">
    <text evidence="1">The sequence shown here is derived from an EMBL/GenBank/DDBJ whole genome shotgun (WGS) entry which is preliminary data.</text>
</comment>
<dbReference type="PANTHER" id="PTHR48050:SF26">
    <property type="entry name" value="STEROL 3-BETA-GLUCOSYLTRANSFERASE"/>
    <property type="match status" value="1"/>
</dbReference>
<proteinExistence type="predicted"/>
<dbReference type="VEuPathDB" id="FungiDB:VP01_9864g1"/>
<dbReference type="GO" id="GO:0016125">
    <property type="term" value="P:sterol metabolic process"/>
    <property type="evidence" value="ECO:0007669"/>
    <property type="project" value="TreeGrafter"/>
</dbReference>
<dbReference type="SUPFAM" id="SSF53756">
    <property type="entry name" value="UDP-Glycosyltransferase/glycogen phosphorylase"/>
    <property type="match status" value="1"/>
</dbReference>
<sequence length="198" mass="21697">PADKDVGRDPAALMKLSVEHSFFTAGFFKEGLGRFRTWLDNLFMESWMACKESETKLLIESPSTFAAFTMTWTSTSTYPQAFASNIDLGPSYNLLQSMAKRDAENPVDLTGKDVSSVVVPKPLDWQDHVDVTGYWFPDQSHGKYTPPADLVDFIAAARKDQVPLMYIGFGSVTVSDPAAVTKAIYGAVVQSGVRAIVA</sequence>
<dbReference type="Gene3D" id="3.40.50.2000">
    <property type="entry name" value="Glycogen Phosphorylase B"/>
    <property type="match status" value="1"/>
</dbReference>
<evidence type="ECO:0000313" key="1">
    <source>
        <dbReference type="EMBL" id="KNZ43791.1"/>
    </source>
</evidence>
<dbReference type="STRING" id="27349.A0A0L6U5J6"/>
<keyword evidence="2" id="KW-1185">Reference proteome</keyword>